<evidence type="ECO:0000313" key="3">
    <source>
        <dbReference type="EMBL" id="MCJ1959128.1"/>
    </source>
</evidence>
<dbReference type="RefSeq" id="WP_243796244.1">
    <property type="nucleotide sequence ID" value="NZ_JALHAT010000001.1"/>
</dbReference>
<gene>
    <name evidence="3" type="ORF">MTR65_00335</name>
</gene>
<keyword evidence="4" id="KW-1185">Reference proteome</keyword>
<feature type="transmembrane region" description="Helical" evidence="1">
    <location>
        <begin position="51"/>
        <end position="70"/>
    </location>
</feature>
<keyword evidence="1" id="KW-0472">Membrane</keyword>
<name>A0ABT0A7I2_9SPHN</name>
<dbReference type="EMBL" id="JALHAT010000001">
    <property type="protein sequence ID" value="MCJ1959128.1"/>
    <property type="molecule type" value="Genomic_DNA"/>
</dbReference>
<evidence type="ECO:0000313" key="4">
    <source>
        <dbReference type="Proteomes" id="UP001162802"/>
    </source>
</evidence>
<accession>A0ABT0A7I2</accession>
<feature type="transmembrane region" description="Helical" evidence="1">
    <location>
        <begin position="113"/>
        <end position="135"/>
    </location>
</feature>
<keyword evidence="1" id="KW-0812">Transmembrane</keyword>
<sequence>MPLSHRFRPAPARALHPVHAALLAGSLPLFAGTLLSDWAYAASYEVQWTNFASWLNAGALLFLGLALVFALVDTIRGLGRGIIYLVLVAATFAIGLVNSFIHAKDGWASMPTGLVLSILVTGLALVAVWFGFATLRKGETA</sequence>
<feature type="transmembrane region" description="Helical" evidence="1">
    <location>
        <begin position="82"/>
        <end position="101"/>
    </location>
</feature>
<evidence type="ECO:0000256" key="1">
    <source>
        <dbReference type="SAM" id="Phobius"/>
    </source>
</evidence>
<dbReference type="Pfam" id="PF09990">
    <property type="entry name" value="DUF2231"/>
    <property type="match status" value="1"/>
</dbReference>
<reference evidence="3" key="1">
    <citation type="submission" date="2022-03" db="EMBL/GenBank/DDBJ databases">
        <title>Identification of a novel bacterium isolated from mangrove sediments.</title>
        <authorList>
            <person name="Pan X."/>
        </authorList>
    </citation>
    <scope>NUCLEOTIDE SEQUENCE</scope>
    <source>
        <strain evidence="3">B2637</strain>
    </source>
</reference>
<feature type="domain" description="DUF2231" evidence="2">
    <location>
        <begin position="16"/>
        <end position="131"/>
    </location>
</feature>
<keyword evidence="1" id="KW-1133">Transmembrane helix</keyword>
<protein>
    <recommendedName>
        <fullName evidence="2">DUF2231 domain-containing protein</fullName>
    </recommendedName>
</protein>
<organism evidence="3 4">
    <name type="scientific">Novosphingobium mangrovi</name>
    <name type="common">ex Hu et al. 2023</name>
    <dbReference type="NCBI Taxonomy" id="2930094"/>
    <lineage>
        <taxon>Bacteria</taxon>
        <taxon>Pseudomonadati</taxon>
        <taxon>Pseudomonadota</taxon>
        <taxon>Alphaproteobacteria</taxon>
        <taxon>Sphingomonadales</taxon>
        <taxon>Sphingomonadaceae</taxon>
        <taxon>Novosphingobium</taxon>
    </lineage>
</organism>
<dbReference type="Proteomes" id="UP001162802">
    <property type="component" value="Unassembled WGS sequence"/>
</dbReference>
<proteinExistence type="predicted"/>
<dbReference type="InterPro" id="IPR019251">
    <property type="entry name" value="DUF2231_TM"/>
</dbReference>
<comment type="caution">
    <text evidence="3">The sequence shown here is derived from an EMBL/GenBank/DDBJ whole genome shotgun (WGS) entry which is preliminary data.</text>
</comment>
<evidence type="ECO:0000259" key="2">
    <source>
        <dbReference type="Pfam" id="PF09990"/>
    </source>
</evidence>